<evidence type="ECO:0000256" key="2">
    <source>
        <dbReference type="ARBA" id="ARBA00004434"/>
    </source>
</evidence>
<evidence type="ECO:0000256" key="7">
    <source>
        <dbReference type="ARBA" id="ARBA00022660"/>
    </source>
</evidence>
<keyword evidence="13" id="KW-0496">Mitochondrion</keyword>
<evidence type="ECO:0000256" key="9">
    <source>
        <dbReference type="ARBA" id="ARBA00022792"/>
    </source>
</evidence>
<evidence type="ECO:0000313" key="19">
    <source>
        <dbReference type="Proteomes" id="UP001445076"/>
    </source>
</evidence>
<feature type="non-terminal residue" evidence="18">
    <location>
        <position position="1"/>
    </location>
</feature>
<evidence type="ECO:0000256" key="17">
    <source>
        <dbReference type="SAM" id="Phobius"/>
    </source>
</evidence>
<comment type="similarity">
    <text evidence="3">Belongs to the complex I NDUFB5 subunit family.</text>
</comment>
<evidence type="ECO:0000256" key="8">
    <source>
        <dbReference type="ARBA" id="ARBA00022692"/>
    </source>
</evidence>
<keyword evidence="12 17" id="KW-1133">Transmembrane helix</keyword>
<dbReference type="AlphaFoldDB" id="A0AAW0X274"/>
<comment type="caution">
    <text evidence="18">The sequence shown here is derived from an EMBL/GenBank/DDBJ whole genome shotgun (WGS) entry which is preliminary data.</text>
</comment>
<evidence type="ECO:0000256" key="14">
    <source>
        <dbReference type="ARBA" id="ARBA00023136"/>
    </source>
</evidence>
<dbReference type="InterPro" id="IPR019173">
    <property type="entry name" value="NADH_UbQ_OxRdtase_B5_su"/>
</dbReference>
<accession>A0AAW0X274</accession>
<dbReference type="EMBL" id="JARKIK010000058">
    <property type="protein sequence ID" value="KAK8732134.1"/>
    <property type="molecule type" value="Genomic_DNA"/>
</dbReference>
<evidence type="ECO:0000256" key="10">
    <source>
        <dbReference type="ARBA" id="ARBA00022946"/>
    </source>
</evidence>
<evidence type="ECO:0000256" key="11">
    <source>
        <dbReference type="ARBA" id="ARBA00022982"/>
    </source>
</evidence>
<evidence type="ECO:0000256" key="16">
    <source>
        <dbReference type="ARBA" id="ARBA00032550"/>
    </source>
</evidence>
<keyword evidence="9" id="KW-0999">Mitochondrion inner membrane</keyword>
<evidence type="ECO:0000256" key="5">
    <source>
        <dbReference type="ARBA" id="ARBA00015175"/>
    </source>
</evidence>
<keyword evidence="14 17" id="KW-0472">Membrane</keyword>
<evidence type="ECO:0000256" key="3">
    <source>
        <dbReference type="ARBA" id="ARBA00007152"/>
    </source>
</evidence>
<dbReference type="GO" id="GO:0005743">
    <property type="term" value="C:mitochondrial inner membrane"/>
    <property type="evidence" value="ECO:0007669"/>
    <property type="project" value="UniProtKB-SubCell"/>
</dbReference>
<dbReference type="PANTHER" id="PTHR13178:SF0">
    <property type="entry name" value="NADH DEHYDROGENASE [UBIQUINONE] 1 BETA SUBCOMPLEX SUBUNIT 5, MITOCHONDRIAL"/>
    <property type="match status" value="1"/>
</dbReference>
<dbReference type="Pfam" id="PF09781">
    <property type="entry name" value="NDUF_B5"/>
    <property type="match status" value="1"/>
</dbReference>
<name>A0AAW0X274_CHEQU</name>
<keyword evidence="8 17" id="KW-0812">Transmembrane</keyword>
<gene>
    <name evidence="18" type="ORF">OTU49_007201</name>
</gene>
<keyword evidence="11" id="KW-0249">Electron transport</keyword>
<comment type="subunit">
    <text evidence="4">Complex I is composed of 45 different subunits.</text>
</comment>
<dbReference type="Proteomes" id="UP001445076">
    <property type="component" value="Unassembled WGS sequence"/>
</dbReference>
<evidence type="ECO:0000256" key="15">
    <source>
        <dbReference type="ARBA" id="ARBA00032395"/>
    </source>
</evidence>
<comment type="subcellular location">
    <subcellularLocation>
        <location evidence="2">Mitochondrion inner membrane</location>
        <topology evidence="2">Single-pass membrane protein</topology>
    </subcellularLocation>
</comment>
<comment type="function">
    <text evidence="1">Accessory subunit of the mitochondrial membrane respiratory chain NADH dehydrogenase (Complex I), that is believed not to be involved in catalysis. Complex I functions in the transfer of electrons from NADH to the respiratory chain. The immediate electron acceptor for the enzyme is believed to be ubiquinone.</text>
</comment>
<organism evidence="18 19">
    <name type="scientific">Cherax quadricarinatus</name>
    <name type="common">Australian red claw crayfish</name>
    <dbReference type="NCBI Taxonomy" id="27406"/>
    <lineage>
        <taxon>Eukaryota</taxon>
        <taxon>Metazoa</taxon>
        <taxon>Ecdysozoa</taxon>
        <taxon>Arthropoda</taxon>
        <taxon>Crustacea</taxon>
        <taxon>Multicrustacea</taxon>
        <taxon>Malacostraca</taxon>
        <taxon>Eumalacostraca</taxon>
        <taxon>Eucarida</taxon>
        <taxon>Decapoda</taxon>
        <taxon>Pleocyemata</taxon>
        <taxon>Astacidea</taxon>
        <taxon>Parastacoidea</taxon>
        <taxon>Parastacidae</taxon>
        <taxon>Cherax</taxon>
    </lineage>
</organism>
<evidence type="ECO:0000256" key="1">
    <source>
        <dbReference type="ARBA" id="ARBA00003195"/>
    </source>
</evidence>
<keyword evidence="7" id="KW-0679">Respiratory chain</keyword>
<dbReference type="PANTHER" id="PTHR13178">
    <property type="entry name" value="NADH-UBIQUINONE OXIDOREDUCTASE SGDH SUBUNIT"/>
    <property type="match status" value="1"/>
</dbReference>
<evidence type="ECO:0000256" key="13">
    <source>
        <dbReference type="ARBA" id="ARBA00023128"/>
    </source>
</evidence>
<reference evidence="18 19" key="1">
    <citation type="journal article" date="2024" name="BMC Genomics">
        <title>Genome assembly of redclaw crayfish (Cherax quadricarinatus) provides insights into its immune adaptation and hypoxia tolerance.</title>
        <authorList>
            <person name="Liu Z."/>
            <person name="Zheng J."/>
            <person name="Li H."/>
            <person name="Fang K."/>
            <person name="Wang S."/>
            <person name="He J."/>
            <person name="Zhou D."/>
            <person name="Weng S."/>
            <person name="Chi M."/>
            <person name="Gu Z."/>
            <person name="He J."/>
            <person name="Li F."/>
            <person name="Wang M."/>
        </authorList>
    </citation>
    <scope>NUCLEOTIDE SEQUENCE [LARGE SCALE GENOMIC DNA]</scope>
    <source>
        <strain evidence="18">ZL_2023a</strain>
    </source>
</reference>
<evidence type="ECO:0000256" key="4">
    <source>
        <dbReference type="ARBA" id="ARBA00011533"/>
    </source>
</evidence>
<proteinExistence type="inferred from homology"/>
<evidence type="ECO:0000256" key="6">
    <source>
        <dbReference type="ARBA" id="ARBA00022448"/>
    </source>
</evidence>
<keyword evidence="10" id="KW-0809">Transit peptide</keyword>
<protein>
    <recommendedName>
        <fullName evidence="5">NADH dehydrogenase [ubiquinone] 1 beta subcomplex subunit 5, mitochondrial</fullName>
    </recommendedName>
    <alternativeName>
        <fullName evidence="16">Complex I-SGDH</fullName>
    </alternativeName>
    <alternativeName>
        <fullName evidence="15">NADH-ubiquinone oxidoreductase SGDH subunit</fullName>
    </alternativeName>
</protein>
<evidence type="ECO:0000313" key="18">
    <source>
        <dbReference type="EMBL" id="KAK8732134.1"/>
    </source>
</evidence>
<feature type="transmembrane region" description="Helical" evidence="17">
    <location>
        <begin position="58"/>
        <end position="80"/>
    </location>
</feature>
<keyword evidence="6" id="KW-0813">Transport</keyword>
<keyword evidence="19" id="KW-1185">Reference proteome</keyword>
<sequence length="184" mass="22056">RVKMSVVSCLRSGTNLLKNVSSPARCLFMIQREMGGHGPRKMVITPSRWQWHKFKDMLHFYFMLGVIPLGTLVFLVNIFIGPAKLSPIPEGYIPKNWEYYPHPISRFLARYLYTSHQQDYEKYLHFMYEEKEKQQMRLLEKKIRTLMAERGDSQAMFYRPILTKYHRYVREEYDRLEHTTGPTI</sequence>
<evidence type="ECO:0000256" key="12">
    <source>
        <dbReference type="ARBA" id="ARBA00022989"/>
    </source>
</evidence>